<sequence length="1510" mass="165819">MDSSHPKTCFVRLLLLFVAVFPVQGIFSQTVISDNIKNAQASFAQLDAQNSYKDDLNHVDMNRLPSGFKQTINNMEVTVAVSGAEFYAEYTSLSTFLRIKIPGENSKMLFFGAENIKLSHDGGIIGDARLVLLSDIEIPISDGNILLRLKGDFNKKTGQSKDLSYVTIDCKGFKQLGVSAEVELSPQLCYPVDVKGDSILSGKVIGKFQTEIEDWNDIVASVSFPSFALKGLDGFIWNVEDAVFDFSDQRNGRGFSFPEAYRPYFISGNEMLWRGVYVRNLSVILPPQFSQNEGKRVSFLAQDMLIDDNGITGKFGASNVLAFDQGNAGGWSFSVDYFGLELLANRLEGARFTGELGLPISEKSKLGYEGVITADDKYVLKVSSVDTLSFDLLQAKAQLYDNSYVEFKVDKGKFKPEAMLHGRMGIMAKLPSSGKDGTGGEGKEIARFEGIEFRSLHLKTESPYLSVECFGYKGETKLLNFSVSVKDIALTTRGNEAILGMDIDVTLMDGAFAGNTRLLITGKMEEGQLHKWRHTSIEVEKINIEATVGGTFALKGGLTILHDDPLYGDGFGGDLSASFTDKSPLKGLTVKVRGMFGCTDFRYWFVDGIVKGLPGGGIPIGPGIRLSGFGGGISYRMKPNGIQASGGGNVLSATSMTYVPNEKSSLGIKASVALVIPKKETIQGEACFELSFNTNGGLSYAGFYGYVQVLGSIPGVEDFEKQVSGKYKKIIDKEQAYLKNNETLAETLKKYKQYDPNEASKILMSDQTDQVGKNGLTAAVGIQFNFAESSFHATFDLYVNLLGGLFRGTASGNRAGYAVLHIDPQDWYVHMGTPTDRIGLKMGIGKILSIETGSYLMLGTKIPASPGVPSQVSSILGYSPDDLDYMKDLNLLGEGSGFAFGSSLNISTGDLTFLILYANYSTGLGFDLMLKDYGDAQCKGHNGAIGLDGWYANGQAYAYMHGELGAKINLWFMKKKVPIFRADVATLMQAKLPNPSSFKAYLAVKAKVLGIVNVNCRFKLLIGEDCELIAPGSSPLDMQMISDFSPTDMSDDISVFTAPQATFNMAIGKAFDVQDDDGKQTYRIQLKDFVLSDGQNVTGKLKWNEDKDAVSFYSHDILSPEKDVTATVRVVFEQLKSGKWVSVNTGGKEAIESKTVTFHTGDAPKDIPLRNIVYAYPVIDQKYYLKDESEKGYIQLERGQSYLFPAGLKNQVVFEDNTGNRKYTDFKYDESQKRIDYTVPSIDNSASYSMSLVSLNQGSEGAAPAGKTFQTVVSDDENGNISVENRLASAETRTDGVVLLNYGFASSRYGTLHQKILNLEKARAIAVVISSEVLMFGYEMQNMEPFDPADLTGTEWTGGKSLIDVTATLEDTYYQQHIYPLIYQDYPIAGNIRVKREDAGVIGVPPARALPLRTDYLNRIEQGEYDGIATKRFPYYYNLPAVYKEDFVDLQRQVINSMMGKGGAAYNRFLRGSFPFILPGYYKIKMQYVLPGNGNMTGSSVSFDYKNFIE</sequence>
<gene>
    <name evidence="1" type="ORF">EZS27_007809</name>
</gene>
<name>A0A5J4SGU1_9ZZZZ</name>
<dbReference type="EMBL" id="SNRY01000211">
    <property type="protein sequence ID" value="KAA6344575.1"/>
    <property type="molecule type" value="Genomic_DNA"/>
</dbReference>
<accession>A0A5J4SGU1</accession>
<proteinExistence type="predicted"/>
<comment type="caution">
    <text evidence="1">The sequence shown here is derived from an EMBL/GenBank/DDBJ whole genome shotgun (WGS) entry which is preliminary data.</text>
</comment>
<evidence type="ECO:0000313" key="1">
    <source>
        <dbReference type="EMBL" id="KAA6344575.1"/>
    </source>
</evidence>
<protein>
    <submittedName>
        <fullName evidence="1">Uncharacterized protein</fullName>
    </submittedName>
</protein>
<reference evidence="1" key="1">
    <citation type="submission" date="2019-03" db="EMBL/GenBank/DDBJ databases">
        <title>Single cell metagenomics reveals metabolic interactions within the superorganism composed of flagellate Streblomastix strix and complex community of Bacteroidetes bacteria on its surface.</title>
        <authorList>
            <person name="Treitli S.C."/>
            <person name="Kolisko M."/>
            <person name="Husnik F."/>
            <person name="Keeling P."/>
            <person name="Hampl V."/>
        </authorList>
    </citation>
    <scope>NUCLEOTIDE SEQUENCE</scope>
    <source>
        <strain evidence="1">STM</strain>
    </source>
</reference>
<organism evidence="1">
    <name type="scientific">termite gut metagenome</name>
    <dbReference type="NCBI Taxonomy" id="433724"/>
    <lineage>
        <taxon>unclassified sequences</taxon>
        <taxon>metagenomes</taxon>
        <taxon>organismal metagenomes</taxon>
    </lineage>
</organism>